<feature type="non-terminal residue" evidence="13">
    <location>
        <position position="250"/>
    </location>
</feature>
<reference evidence="13 14" key="1">
    <citation type="submission" date="2017-07" db="EMBL/GenBank/DDBJ databases">
        <title>Mechanisms for carbon and nitrogen cycling indicate functional differentiation within the Candidate Phyla Radiation.</title>
        <authorList>
            <person name="Danczak R.E."/>
            <person name="Johnston M.D."/>
            <person name="Kenah C."/>
            <person name="Slattery M."/>
            <person name="Wrighton K.C."/>
            <person name="Wilkins M.J."/>
        </authorList>
    </citation>
    <scope>NUCLEOTIDE SEQUENCE [LARGE SCALE GENOMIC DNA]</scope>
    <source>
        <strain evidence="13">Athens1014_28</strain>
    </source>
</reference>
<evidence type="ECO:0000313" key="14">
    <source>
        <dbReference type="Proteomes" id="UP000316495"/>
    </source>
</evidence>
<evidence type="ECO:0000256" key="10">
    <source>
        <dbReference type="SAM" id="Phobius"/>
    </source>
</evidence>
<keyword evidence="4" id="KW-1003">Cell membrane</keyword>
<comment type="caution">
    <text evidence="13">The sequence shown here is derived from an EMBL/GenBank/DDBJ whole genome shotgun (WGS) entry which is preliminary data.</text>
</comment>
<evidence type="ECO:0000256" key="4">
    <source>
        <dbReference type="ARBA" id="ARBA00022475"/>
    </source>
</evidence>
<evidence type="ECO:0000256" key="8">
    <source>
        <dbReference type="ARBA" id="ARBA00023136"/>
    </source>
</evidence>
<keyword evidence="6 10" id="KW-0812">Transmembrane</keyword>
<accession>A0A554LJA2</accession>
<evidence type="ECO:0000256" key="2">
    <source>
        <dbReference type="ARBA" id="ARBA00007379"/>
    </source>
</evidence>
<sequence length="250" mass="28037">MSLFTSTYRTLRNTIQHLVRNPWHSLAAILIMALTFFVTSIFTLVAVGSNAVLEHLEKQPRITAFFNEGVSDDYILQVKEQLLQTDKVAEARFIGKSEALEIFKKEHAAEPELLEFVTADILPPALQVSAKDISYLTDIARQLSNDSRVYKVIFQKDVVTALQSWTKNVRLIGISLILFLGFVSTLIVLAVISVNISNFGQEIEIMRLVGAGKWYIRWPFLLDGIIFGVTAALFSTGILVLLLPTFSSWT</sequence>
<dbReference type="AlphaFoldDB" id="A0A554LJA2"/>
<keyword evidence="5 13" id="KW-0132">Cell division</keyword>
<dbReference type="GO" id="GO:0051301">
    <property type="term" value="P:cell division"/>
    <property type="evidence" value="ECO:0007669"/>
    <property type="project" value="UniProtKB-KW"/>
</dbReference>
<feature type="transmembrane region" description="Helical" evidence="10">
    <location>
        <begin position="26"/>
        <end position="53"/>
    </location>
</feature>
<evidence type="ECO:0000256" key="6">
    <source>
        <dbReference type="ARBA" id="ARBA00022692"/>
    </source>
</evidence>
<dbReference type="Pfam" id="PF02687">
    <property type="entry name" value="FtsX"/>
    <property type="match status" value="1"/>
</dbReference>
<evidence type="ECO:0000256" key="1">
    <source>
        <dbReference type="ARBA" id="ARBA00004651"/>
    </source>
</evidence>
<evidence type="ECO:0000259" key="11">
    <source>
        <dbReference type="Pfam" id="PF02687"/>
    </source>
</evidence>
<gene>
    <name evidence="13" type="ORF">Athens101428_773</name>
</gene>
<evidence type="ECO:0000256" key="3">
    <source>
        <dbReference type="ARBA" id="ARBA00021907"/>
    </source>
</evidence>
<keyword evidence="9" id="KW-0131">Cell cycle</keyword>
<keyword evidence="8 10" id="KW-0472">Membrane</keyword>
<name>A0A554LJA2_9BACT</name>
<protein>
    <recommendedName>
        <fullName evidence="3">Cell division protein FtsX</fullName>
    </recommendedName>
</protein>
<comment type="similarity">
    <text evidence="2">Belongs to the ABC-4 integral membrane protein family. FtsX subfamily.</text>
</comment>
<dbReference type="InterPro" id="IPR040690">
    <property type="entry name" value="FtsX_ECD"/>
</dbReference>
<evidence type="ECO:0000256" key="7">
    <source>
        <dbReference type="ARBA" id="ARBA00022989"/>
    </source>
</evidence>
<feature type="domain" description="ABC3 transporter permease C-terminal" evidence="11">
    <location>
        <begin position="175"/>
        <end position="246"/>
    </location>
</feature>
<evidence type="ECO:0000256" key="9">
    <source>
        <dbReference type="ARBA" id="ARBA00023306"/>
    </source>
</evidence>
<feature type="transmembrane region" description="Helical" evidence="10">
    <location>
        <begin position="216"/>
        <end position="243"/>
    </location>
</feature>
<proteinExistence type="inferred from homology"/>
<dbReference type="PANTHER" id="PTHR47755:SF1">
    <property type="entry name" value="CELL DIVISION PROTEIN FTSX"/>
    <property type="match status" value="1"/>
</dbReference>
<dbReference type="InterPro" id="IPR004513">
    <property type="entry name" value="FtsX"/>
</dbReference>
<keyword evidence="7 10" id="KW-1133">Transmembrane helix</keyword>
<dbReference type="GO" id="GO:0005886">
    <property type="term" value="C:plasma membrane"/>
    <property type="evidence" value="ECO:0007669"/>
    <property type="project" value="UniProtKB-SubCell"/>
</dbReference>
<comment type="subcellular location">
    <subcellularLocation>
        <location evidence="1">Cell membrane</location>
        <topology evidence="1">Multi-pass membrane protein</topology>
    </subcellularLocation>
</comment>
<evidence type="ECO:0000259" key="12">
    <source>
        <dbReference type="Pfam" id="PF18075"/>
    </source>
</evidence>
<dbReference type="Pfam" id="PF18075">
    <property type="entry name" value="FtsX_ECD"/>
    <property type="match status" value="1"/>
</dbReference>
<evidence type="ECO:0000313" key="13">
    <source>
        <dbReference type="EMBL" id="TSC92940.1"/>
    </source>
</evidence>
<evidence type="ECO:0000256" key="5">
    <source>
        <dbReference type="ARBA" id="ARBA00022618"/>
    </source>
</evidence>
<feature type="transmembrane region" description="Helical" evidence="10">
    <location>
        <begin position="171"/>
        <end position="196"/>
    </location>
</feature>
<feature type="domain" description="FtsX extracellular" evidence="12">
    <location>
        <begin position="61"/>
        <end position="152"/>
    </location>
</feature>
<dbReference type="Proteomes" id="UP000316495">
    <property type="component" value="Unassembled WGS sequence"/>
</dbReference>
<dbReference type="InterPro" id="IPR003838">
    <property type="entry name" value="ABC3_permease_C"/>
</dbReference>
<dbReference type="Gene3D" id="3.30.70.3040">
    <property type="match status" value="1"/>
</dbReference>
<dbReference type="EMBL" id="VMGN01000058">
    <property type="protein sequence ID" value="TSC92940.1"/>
    <property type="molecule type" value="Genomic_DNA"/>
</dbReference>
<dbReference type="PANTHER" id="PTHR47755">
    <property type="entry name" value="CELL DIVISION PROTEIN FTSX"/>
    <property type="match status" value="1"/>
</dbReference>
<organism evidence="13 14">
    <name type="scientific">Candidatus Berkelbacteria bacterium Athens1014_28</name>
    <dbReference type="NCBI Taxonomy" id="2017145"/>
    <lineage>
        <taxon>Bacteria</taxon>
        <taxon>Candidatus Berkelbacteria</taxon>
    </lineage>
</organism>